<sequence length="421" mass="47024">MVRAPKKSEIAPNPETTERNRLKKLAISKNLVSQTQSKPSSFLNPSKTLLKHRGCDILKKSQRKNRFLFSFPGLLGPIEGGKIGELKDLGTKNPILYLDFPQGQMKLFGTIVYPENRYLALQFSKGGKNVVCEDYLDNMIVFSDAWWIGRKEENPEEVRLEIPKELTEGNHKDYDFKGGAGATDEEKPVLNKSGKECELPSPKTDTEDDLSEDSNSLNEKNVKDSMGVTPIRHSARTAGRTFNFAEASPENDSVEIDGDISKVDKKGNVEKFNAEADQLNLEIHAIDSIDVSRIDTPGENKVSDLLVKKPKEFSLCKRAPLIQATLSSLFEKMEEKNSKGSLRKSPMSKVSTPKPKGNGTKRSIDIAEAEGSKNKRRLTKERKPGTQTLTKRKQSQGEDDDIEEFSSESEDIDESDEDWAA</sequence>
<dbReference type="EMBL" id="JACGCM010001564">
    <property type="protein sequence ID" value="KAF6153334.1"/>
    <property type="molecule type" value="Genomic_DNA"/>
</dbReference>
<evidence type="ECO:0000313" key="3">
    <source>
        <dbReference type="Proteomes" id="UP000541444"/>
    </source>
</evidence>
<feature type="region of interest" description="Disordered" evidence="1">
    <location>
        <begin position="170"/>
        <end position="222"/>
    </location>
</feature>
<organism evidence="2 3">
    <name type="scientific">Kingdonia uniflora</name>
    <dbReference type="NCBI Taxonomy" id="39325"/>
    <lineage>
        <taxon>Eukaryota</taxon>
        <taxon>Viridiplantae</taxon>
        <taxon>Streptophyta</taxon>
        <taxon>Embryophyta</taxon>
        <taxon>Tracheophyta</taxon>
        <taxon>Spermatophyta</taxon>
        <taxon>Magnoliopsida</taxon>
        <taxon>Ranunculales</taxon>
        <taxon>Circaeasteraceae</taxon>
        <taxon>Kingdonia</taxon>
    </lineage>
</organism>
<evidence type="ECO:0008006" key="4">
    <source>
        <dbReference type="Google" id="ProtNLM"/>
    </source>
</evidence>
<dbReference type="GO" id="GO:0042023">
    <property type="term" value="P:DNA endoreduplication"/>
    <property type="evidence" value="ECO:0007669"/>
    <property type="project" value="InterPro"/>
</dbReference>
<feature type="compositionally biased region" description="Basic and acidic residues" evidence="1">
    <location>
        <begin position="184"/>
        <end position="198"/>
    </location>
</feature>
<comment type="caution">
    <text evidence="2">The sequence shown here is derived from an EMBL/GenBank/DDBJ whole genome shotgun (WGS) entry which is preliminary data.</text>
</comment>
<feature type="region of interest" description="Disordered" evidence="1">
    <location>
        <begin position="332"/>
        <end position="421"/>
    </location>
</feature>
<dbReference type="GO" id="GO:0003677">
    <property type="term" value="F:DNA binding"/>
    <property type="evidence" value="ECO:0007669"/>
    <property type="project" value="InterPro"/>
</dbReference>
<accession>A0A7J7MF06</accession>
<proteinExistence type="predicted"/>
<name>A0A7J7MF06_9MAGN</name>
<gene>
    <name evidence="2" type="ORF">GIB67_003524</name>
</gene>
<feature type="region of interest" description="Disordered" evidence="1">
    <location>
        <begin position="1"/>
        <end position="21"/>
    </location>
</feature>
<keyword evidence="3" id="KW-1185">Reference proteome</keyword>
<reference evidence="2 3" key="1">
    <citation type="journal article" date="2020" name="IScience">
        <title>Genome Sequencing of the Endangered Kingdonia uniflora (Circaeasteraceae, Ranunculales) Reveals Potential Mechanisms of Evolutionary Specialization.</title>
        <authorList>
            <person name="Sun Y."/>
            <person name="Deng T."/>
            <person name="Zhang A."/>
            <person name="Moore M.J."/>
            <person name="Landis J.B."/>
            <person name="Lin N."/>
            <person name="Zhang H."/>
            <person name="Zhang X."/>
            <person name="Huang J."/>
            <person name="Zhang X."/>
            <person name="Sun H."/>
            <person name="Wang H."/>
        </authorList>
    </citation>
    <scope>NUCLEOTIDE SEQUENCE [LARGE SCALE GENOMIC DNA]</scope>
    <source>
        <strain evidence="2">TB1705</strain>
        <tissue evidence="2">Leaf</tissue>
    </source>
</reference>
<dbReference type="AlphaFoldDB" id="A0A7J7MF06"/>
<evidence type="ECO:0000256" key="1">
    <source>
        <dbReference type="SAM" id="MobiDB-lite"/>
    </source>
</evidence>
<dbReference type="PANTHER" id="PTHR35698">
    <property type="entry name" value="DNA-BINDING PROTEIN RHL1"/>
    <property type="match status" value="1"/>
</dbReference>
<feature type="compositionally biased region" description="Basic and acidic residues" evidence="1">
    <location>
        <begin position="362"/>
        <end position="373"/>
    </location>
</feature>
<protein>
    <recommendedName>
        <fullName evidence="4">DNA-binding protein RHL1</fullName>
    </recommendedName>
</protein>
<evidence type="ECO:0000313" key="2">
    <source>
        <dbReference type="EMBL" id="KAF6153334.1"/>
    </source>
</evidence>
<dbReference type="PANTHER" id="PTHR35698:SF2">
    <property type="entry name" value="DNA-BINDING PROTEIN RHL1"/>
    <property type="match status" value="1"/>
</dbReference>
<feature type="compositionally biased region" description="Acidic residues" evidence="1">
    <location>
        <begin position="397"/>
        <end position="421"/>
    </location>
</feature>
<dbReference type="InterPro" id="IPR038859">
    <property type="entry name" value="RHL1"/>
</dbReference>
<dbReference type="Proteomes" id="UP000541444">
    <property type="component" value="Unassembled WGS sequence"/>
</dbReference>